<protein>
    <submittedName>
        <fullName evidence="2">Myb-like DNA-binding domain-containing protein</fullName>
    </submittedName>
</protein>
<keyword evidence="2" id="KW-0238">DNA-binding</keyword>
<feature type="non-terminal residue" evidence="2">
    <location>
        <position position="1"/>
    </location>
</feature>
<dbReference type="GO" id="GO:0003677">
    <property type="term" value="F:DNA binding"/>
    <property type="evidence" value="ECO:0007669"/>
    <property type="project" value="UniProtKB-KW"/>
</dbReference>
<evidence type="ECO:0000313" key="2">
    <source>
        <dbReference type="EMBL" id="JAP90638.1"/>
    </source>
</evidence>
<dbReference type="CDD" id="cd00167">
    <property type="entry name" value="SANT"/>
    <property type="match status" value="1"/>
</dbReference>
<dbReference type="SMART" id="SM00717">
    <property type="entry name" value="SANT"/>
    <property type="match status" value="1"/>
</dbReference>
<dbReference type="EMBL" id="GDID01005968">
    <property type="protein sequence ID" value="JAP90638.1"/>
    <property type="molecule type" value="Transcribed_RNA"/>
</dbReference>
<dbReference type="InterPro" id="IPR001005">
    <property type="entry name" value="SANT/Myb"/>
</dbReference>
<dbReference type="SUPFAM" id="SSF46689">
    <property type="entry name" value="Homeodomain-like"/>
    <property type="match status" value="1"/>
</dbReference>
<feature type="domain" description="Myb-like" evidence="1">
    <location>
        <begin position="12"/>
        <end position="59"/>
    </location>
</feature>
<dbReference type="PROSITE" id="PS50090">
    <property type="entry name" value="MYB_LIKE"/>
    <property type="match status" value="1"/>
</dbReference>
<proteinExistence type="predicted"/>
<gene>
    <name evidence="2" type="ORF">TPC1_20063</name>
</gene>
<organism evidence="2">
    <name type="scientific">Trepomonas sp. PC1</name>
    <dbReference type="NCBI Taxonomy" id="1076344"/>
    <lineage>
        <taxon>Eukaryota</taxon>
        <taxon>Metamonada</taxon>
        <taxon>Diplomonadida</taxon>
        <taxon>Hexamitidae</taxon>
        <taxon>Hexamitinae</taxon>
        <taxon>Trepomonas</taxon>
    </lineage>
</organism>
<feature type="non-terminal residue" evidence="2">
    <location>
        <position position="237"/>
    </location>
</feature>
<dbReference type="InterPro" id="IPR009057">
    <property type="entry name" value="Homeodomain-like_sf"/>
</dbReference>
<evidence type="ECO:0000259" key="1">
    <source>
        <dbReference type="PROSITE" id="PS50090"/>
    </source>
</evidence>
<sequence length="237" mass="28022">TLMSSKNKYVYWSEEEKQKLVSIVNQVASESTYINWGKVAQMMSPRTKQQCKSFYQVLGSDYKSANISQNTMREFKEQPKTMKLKFYAYPVYYEMDFQKVQQKLPNFTLDQLEQFFQISKQFAEQIEVIQNQIISGHDDNYPTETLKHIYNDAVMVKYEVELYDHQHGGPAPSIPQNQWIAESIQNQTVEVDEILVLFAKKHRIAVIDQLIKFCEQRLERESLLDKLTELLFFKSEK</sequence>
<dbReference type="AlphaFoldDB" id="A0A146K2F4"/>
<dbReference type="Pfam" id="PF13921">
    <property type="entry name" value="Myb_DNA-bind_6"/>
    <property type="match status" value="1"/>
</dbReference>
<name>A0A146K2F4_9EUKA</name>
<reference evidence="2" key="1">
    <citation type="submission" date="2015-07" db="EMBL/GenBank/DDBJ databases">
        <title>Adaptation to a free-living lifestyle via gene acquisitions in the diplomonad Trepomonas sp. PC1.</title>
        <authorList>
            <person name="Xu F."/>
            <person name="Jerlstrom-Hultqvist J."/>
            <person name="Kolisko M."/>
            <person name="Simpson A.G.B."/>
            <person name="Roger A.J."/>
            <person name="Svard S.G."/>
            <person name="Andersson J.O."/>
        </authorList>
    </citation>
    <scope>NUCLEOTIDE SEQUENCE</scope>
    <source>
        <strain evidence="2">PC1</strain>
    </source>
</reference>
<dbReference type="Gene3D" id="1.10.10.60">
    <property type="entry name" value="Homeodomain-like"/>
    <property type="match status" value="1"/>
</dbReference>
<accession>A0A146K2F4</accession>